<dbReference type="Pfam" id="PF00096">
    <property type="entry name" value="zf-C2H2"/>
    <property type="match status" value="1"/>
</dbReference>
<evidence type="ECO:0000256" key="1">
    <source>
        <dbReference type="ARBA" id="ARBA00022723"/>
    </source>
</evidence>
<keyword evidence="3 5" id="KW-0863">Zinc-finger</keyword>
<gene>
    <name evidence="8" type="ORF">C8Q69DRAFT_236913</name>
</gene>
<feature type="region of interest" description="Disordered" evidence="6">
    <location>
        <begin position="108"/>
        <end position="128"/>
    </location>
</feature>
<feature type="region of interest" description="Disordered" evidence="6">
    <location>
        <begin position="193"/>
        <end position="217"/>
    </location>
</feature>
<dbReference type="Gene3D" id="3.30.160.60">
    <property type="entry name" value="Classic Zinc Finger"/>
    <property type="match status" value="1"/>
</dbReference>
<dbReference type="InterPro" id="IPR036236">
    <property type="entry name" value="Znf_C2H2_sf"/>
</dbReference>
<dbReference type="GeneID" id="39595722"/>
<dbReference type="Proteomes" id="UP000283841">
    <property type="component" value="Unassembled WGS sequence"/>
</dbReference>
<keyword evidence="4" id="KW-0862">Zinc</keyword>
<dbReference type="GO" id="GO:0008270">
    <property type="term" value="F:zinc ion binding"/>
    <property type="evidence" value="ECO:0007669"/>
    <property type="project" value="UniProtKB-KW"/>
</dbReference>
<evidence type="ECO:0000256" key="3">
    <source>
        <dbReference type="ARBA" id="ARBA00022771"/>
    </source>
</evidence>
<evidence type="ECO:0000256" key="5">
    <source>
        <dbReference type="PROSITE-ProRule" id="PRU00042"/>
    </source>
</evidence>
<dbReference type="RefSeq" id="XP_028485874.1">
    <property type="nucleotide sequence ID" value="XM_028626445.1"/>
</dbReference>
<reference evidence="8 9" key="1">
    <citation type="journal article" date="2018" name="Front. Microbiol.">
        <title>Genomic and genetic insights into a cosmopolitan fungus, Paecilomyces variotii (Eurotiales).</title>
        <authorList>
            <person name="Urquhart A.S."/>
            <person name="Mondo S.J."/>
            <person name="Makela M.R."/>
            <person name="Hane J.K."/>
            <person name="Wiebenga A."/>
            <person name="He G."/>
            <person name="Mihaltcheva S."/>
            <person name="Pangilinan J."/>
            <person name="Lipzen A."/>
            <person name="Barry K."/>
            <person name="de Vries R.P."/>
            <person name="Grigoriev I.V."/>
            <person name="Idnurm A."/>
        </authorList>
    </citation>
    <scope>NUCLEOTIDE SEQUENCE [LARGE SCALE GENOMIC DNA]</scope>
    <source>
        <strain evidence="8 9">CBS 101075</strain>
    </source>
</reference>
<dbReference type="SUPFAM" id="SSF57667">
    <property type="entry name" value="beta-beta-alpha zinc fingers"/>
    <property type="match status" value="1"/>
</dbReference>
<accession>A0A443HWL8</accession>
<evidence type="ECO:0000256" key="2">
    <source>
        <dbReference type="ARBA" id="ARBA00022737"/>
    </source>
</evidence>
<dbReference type="EMBL" id="RCNU01000004">
    <property type="protein sequence ID" value="RWQ96229.1"/>
    <property type="molecule type" value="Genomic_DNA"/>
</dbReference>
<keyword evidence="2" id="KW-0677">Repeat</keyword>
<feature type="compositionally biased region" description="Basic residues" evidence="6">
    <location>
        <begin position="193"/>
        <end position="204"/>
    </location>
</feature>
<dbReference type="AlphaFoldDB" id="A0A443HWL8"/>
<dbReference type="PROSITE" id="PS50157">
    <property type="entry name" value="ZINC_FINGER_C2H2_2"/>
    <property type="match status" value="1"/>
</dbReference>
<comment type="caution">
    <text evidence="8">The sequence shown here is derived from an EMBL/GenBank/DDBJ whole genome shotgun (WGS) entry which is preliminary data.</text>
</comment>
<evidence type="ECO:0000313" key="9">
    <source>
        <dbReference type="Proteomes" id="UP000283841"/>
    </source>
</evidence>
<feature type="region of interest" description="Disordered" evidence="6">
    <location>
        <begin position="1"/>
        <end position="36"/>
    </location>
</feature>
<name>A0A443HWL8_BYSSP</name>
<feature type="compositionally biased region" description="Polar residues" evidence="6">
    <location>
        <begin position="108"/>
        <end position="118"/>
    </location>
</feature>
<sequence length="217" mass="24596">MYYNGGYSPAMEPSYSTGSNDSTQTTGSYSSLPSQYSTSYPVVTDNNIDTTQMSFDQCYDFDSYGQAYDLPDWNDLNPMECTDFMQSSSPTDPRTAFPYDMGPSLNQTHDLNTLSRSPPSGLEALESERRTKPFECSCGRSFTRSADLKRHQTTVHYPVFQNCPVPKCARKGKNGFPRKDHLNEHLRSYHRINIAKREVPKKKPAKEESLSPNAVRR</sequence>
<proteinExistence type="predicted"/>
<evidence type="ECO:0000259" key="7">
    <source>
        <dbReference type="PROSITE" id="PS50157"/>
    </source>
</evidence>
<keyword evidence="1" id="KW-0479">Metal-binding</keyword>
<keyword evidence="9" id="KW-1185">Reference proteome</keyword>
<feature type="compositionally biased region" description="Polar residues" evidence="6">
    <location>
        <begin position="14"/>
        <end position="27"/>
    </location>
</feature>
<feature type="domain" description="C2H2-type" evidence="7">
    <location>
        <begin position="134"/>
        <end position="156"/>
    </location>
</feature>
<dbReference type="STRING" id="264951.A0A443HWL8"/>
<evidence type="ECO:0000256" key="4">
    <source>
        <dbReference type="ARBA" id="ARBA00022833"/>
    </source>
</evidence>
<dbReference type="FunFam" id="3.30.160.60:FF:000100">
    <property type="entry name" value="Zinc finger 45-like"/>
    <property type="match status" value="1"/>
</dbReference>
<protein>
    <recommendedName>
        <fullName evidence="7">C2H2-type domain-containing protein</fullName>
    </recommendedName>
</protein>
<dbReference type="OrthoDB" id="2687452at2759"/>
<dbReference type="InterPro" id="IPR013087">
    <property type="entry name" value="Znf_C2H2_type"/>
</dbReference>
<evidence type="ECO:0000313" key="8">
    <source>
        <dbReference type="EMBL" id="RWQ96229.1"/>
    </source>
</evidence>
<organism evidence="8 9">
    <name type="scientific">Byssochlamys spectabilis</name>
    <name type="common">Paecilomyces variotii</name>
    <dbReference type="NCBI Taxonomy" id="264951"/>
    <lineage>
        <taxon>Eukaryota</taxon>
        <taxon>Fungi</taxon>
        <taxon>Dikarya</taxon>
        <taxon>Ascomycota</taxon>
        <taxon>Pezizomycotina</taxon>
        <taxon>Eurotiomycetes</taxon>
        <taxon>Eurotiomycetidae</taxon>
        <taxon>Eurotiales</taxon>
        <taxon>Thermoascaceae</taxon>
        <taxon>Paecilomyces</taxon>
    </lineage>
</organism>
<evidence type="ECO:0000256" key="6">
    <source>
        <dbReference type="SAM" id="MobiDB-lite"/>
    </source>
</evidence>
<dbReference type="VEuPathDB" id="FungiDB:C8Q69DRAFT_236913"/>